<dbReference type="InterPro" id="IPR020845">
    <property type="entry name" value="AMP-binding_CS"/>
</dbReference>
<dbReference type="InterPro" id="IPR000873">
    <property type="entry name" value="AMP-dep_synth/lig_dom"/>
</dbReference>
<dbReference type="PANTHER" id="PTHR45527">
    <property type="entry name" value="NONRIBOSOMAL PEPTIDE SYNTHETASE"/>
    <property type="match status" value="1"/>
</dbReference>
<evidence type="ECO:0000313" key="2">
    <source>
        <dbReference type="EMBL" id="NVI09979.1"/>
    </source>
</evidence>
<dbReference type="InterPro" id="IPR020459">
    <property type="entry name" value="AMP-binding"/>
</dbReference>
<reference evidence="2 3" key="1">
    <citation type="submission" date="2019-08" db="EMBL/GenBank/DDBJ databases">
        <title>Paraburkholderia simonii sp. nov. and P. youngii sp. nov. Brazilian and Mexican Mimosa-associated rhizobia.</title>
        <authorList>
            <person name="Mavima L."/>
            <person name="Beukes C.W."/>
            <person name="Palmer M."/>
            <person name="De Meyer S.E."/>
            <person name="James E.K."/>
            <person name="Maluk M."/>
            <person name="Avontuur J.R."/>
            <person name="Chan W.Y."/>
            <person name="Venter S.N."/>
            <person name="Steenkamp E.T."/>
        </authorList>
    </citation>
    <scope>NUCLEOTIDE SEQUENCE [LARGE SCALE GENOMIC DNA]</scope>
    <source>
        <strain evidence="2 3">JPY454</strain>
    </source>
</reference>
<organism evidence="2 3">
    <name type="scientific">Paraburkholderia youngii</name>
    <dbReference type="NCBI Taxonomy" id="2782701"/>
    <lineage>
        <taxon>Bacteria</taxon>
        <taxon>Pseudomonadati</taxon>
        <taxon>Pseudomonadota</taxon>
        <taxon>Betaproteobacteria</taxon>
        <taxon>Burkholderiales</taxon>
        <taxon>Burkholderiaceae</taxon>
        <taxon>Paraburkholderia</taxon>
    </lineage>
</organism>
<feature type="domain" description="AMP-dependent synthetase/ligase" evidence="1">
    <location>
        <begin position="41"/>
        <end position="257"/>
    </location>
</feature>
<gene>
    <name evidence="2" type="ORF">FSB64_42245</name>
</gene>
<dbReference type="PRINTS" id="PR00154">
    <property type="entry name" value="AMPBINDING"/>
</dbReference>
<keyword evidence="3" id="KW-1185">Reference proteome</keyword>
<dbReference type="Pfam" id="PF00501">
    <property type="entry name" value="AMP-binding"/>
    <property type="match status" value="1"/>
</dbReference>
<comment type="caution">
    <text evidence="2">The sequence shown here is derived from an EMBL/GenBank/DDBJ whole genome shotgun (WGS) entry which is preliminary data.</text>
</comment>
<proteinExistence type="predicted"/>
<dbReference type="Gene3D" id="3.40.50.12780">
    <property type="entry name" value="N-terminal domain of ligase-like"/>
    <property type="match status" value="1"/>
</dbReference>
<dbReference type="InterPro" id="IPR042099">
    <property type="entry name" value="ANL_N_sf"/>
</dbReference>
<dbReference type="PANTHER" id="PTHR45527:SF1">
    <property type="entry name" value="FATTY ACID SYNTHASE"/>
    <property type="match status" value="1"/>
</dbReference>
<evidence type="ECO:0000313" key="3">
    <source>
        <dbReference type="Proteomes" id="UP000821598"/>
    </source>
</evidence>
<feature type="non-terminal residue" evidence="2">
    <location>
        <position position="257"/>
    </location>
</feature>
<dbReference type="RefSeq" id="WP_176370222.1">
    <property type="nucleotide sequence ID" value="NZ_VOMC01000247.1"/>
</dbReference>
<dbReference type="Proteomes" id="UP000821598">
    <property type="component" value="Unassembled WGS sequence"/>
</dbReference>
<name>A0ABX2NZN4_9BURK</name>
<protein>
    <submittedName>
        <fullName evidence="2">AMP-binding protein</fullName>
    </submittedName>
</protein>
<dbReference type="PROSITE" id="PS00455">
    <property type="entry name" value="AMP_BINDING"/>
    <property type="match status" value="1"/>
</dbReference>
<dbReference type="EMBL" id="VOMC01000247">
    <property type="protein sequence ID" value="NVI09979.1"/>
    <property type="molecule type" value="Genomic_DNA"/>
</dbReference>
<dbReference type="SUPFAM" id="SSF56801">
    <property type="entry name" value="Acetyl-CoA synthetase-like"/>
    <property type="match status" value="1"/>
</dbReference>
<evidence type="ECO:0000259" key="1">
    <source>
        <dbReference type="Pfam" id="PF00501"/>
    </source>
</evidence>
<accession>A0ABX2NZN4</accession>
<sequence length="257" mass="26596">GEAAPRLVLADAAGRAALGGEALAGVGLVELEAQSPAWAGQPASDPDARALGLGPRHLAYVIYTSGSTGTPKGVMVEHRAVANYLAWACEAYAPRSSSIVSSSLAFDATVNSLFAPLICGGHARLVRERDEVAGLKVQASSACGLVNITPSHLDALGQQMLAGPMTSQIDLLVIGGEALSHSTVELWRRVQPGARMVNEYGPTETVVGCTFYEIPSECAVSTHVPIGRPIANTRVYVLDGHGEPVPFGAVGELYIGG</sequence>
<feature type="non-terminal residue" evidence="2">
    <location>
        <position position="1"/>
    </location>
</feature>